<accession>A0A3A9AKG7</accession>
<protein>
    <submittedName>
        <fullName evidence="4">PEGA domain-containing protein</fullName>
    </submittedName>
</protein>
<keyword evidence="2" id="KW-0732">Signal</keyword>
<evidence type="ECO:0000256" key="2">
    <source>
        <dbReference type="SAM" id="SignalP"/>
    </source>
</evidence>
<dbReference type="Pfam" id="PF08308">
    <property type="entry name" value="PEGA"/>
    <property type="match status" value="1"/>
</dbReference>
<name>A0A3A9AKG7_9FIRM</name>
<proteinExistence type="predicted"/>
<sequence>MRRVMMNKNDIQKWIKPALCGLCLILTGCSAASLARESTFESSFENGGEEEAVNIYTSDASVIIEGTNEQEQTITVHLIHKNESRTLSYNGATLVWDKYGSAMTMAQLRAGDIADISYNSELEKVGSVSLSEKAWSYEGIDRYILDAGNGSAAIGDEMYSIGENVMVFSDGEIIDTSRIIRHDVLTFHGMDHNIMSITVDKGHGYLDLENEDAILGGWIEIGQAVISQVAPDMLLTVPEGNYTVRLTADGVDETREVTIERNKETVLNLEDIEIPEPEDGVVIFEITPTPSAVYVDDKKVETKYPLRLPLGLHQVTAEASGYETLSQYFEVEGKSTTVKMNLAERASVSGNNITETKEEEEKKTSTVTIDLPNGVEVYQDNLYMGIAPVTYDKTPGDHTITLRKSGYITRSYSINIADDDKDVTYSFPDLDPESSNNTVSGNTVSGNTANEDKNKNEDRKDSSKDHGSTGNTGNQGNSGSQGSTGSNDNTGGSGNSGVEEGDQDNTVSGNTISGNTLDEDSDA</sequence>
<feature type="compositionally biased region" description="Basic and acidic residues" evidence="1">
    <location>
        <begin position="450"/>
        <end position="467"/>
    </location>
</feature>
<feature type="compositionally biased region" description="Polar residues" evidence="1">
    <location>
        <begin position="504"/>
        <end position="516"/>
    </location>
</feature>
<dbReference type="PROSITE" id="PS51257">
    <property type="entry name" value="PROKAR_LIPOPROTEIN"/>
    <property type="match status" value="1"/>
</dbReference>
<feature type="compositionally biased region" description="Low complexity" evidence="1">
    <location>
        <begin position="434"/>
        <end position="448"/>
    </location>
</feature>
<evidence type="ECO:0000313" key="5">
    <source>
        <dbReference type="Proteomes" id="UP000280696"/>
    </source>
</evidence>
<gene>
    <name evidence="4" type="ORF">D7V94_07655</name>
</gene>
<dbReference type="PANTHER" id="PTHR36194:SF1">
    <property type="entry name" value="S-LAYER-LIKE PROTEIN"/>
    <property type="match status" value="1"/>
</dbReference>
<feature type="chain" id="PRO_5017352122" evidence="2">
    <location>
        <begin position="32"/>
        <end position="523"/>
    </location>
</feature>
<dbReference type="InterPro" id="IPR013229">
    <property type="entry name" value="PEGA"/>
</dbReference>
<dbReference type="Proteomes" id="UP000280696">
    <property type="component" value="Unassembled WGS sequence"/>
</dbReference>
<feature type="region of interest" description="Disordered" evidence="1">
    <location>
        <begin position="425"/>
        <end position="523"/>
    </location>
</feature>
<keyword evidence="5" id="KW-1185">Reference proteome</keyword>
<evidence type="ECO:0000313" key="4">
    <source>
        <dbReference type="EMBL" id="RKI91952.1"/>
    </source>
</evidence>
<evidence type="ECO:0000256" key="1">
    <source>
        <dbReference type="SAM" id="MobiDB-lite"/>
    </source>
</evidence>
<reference evidence="4 5" key="1">
    <citation type="submission" date="2018-09" db="EMBL/GenBank/DDBJ databases">
        <title>Murine metabolic-syndrome-specific gut microbial biobank.</title>
        <authorList>
            <person name="Liu C."/>
        </authorList>
    </citation>
    <scope>NUCLEOTIDE SEQUENCE [LARGE SCALE GENOMIC DNA]</scope>
    <source>
        <strain evidence="4 5">0.1xD8-82</strain>
    </source>
</reference>
<feature type="signal peptide" evidence="2">
    <location>
        <begin position="1"/>
        <end position="31"/>
    </location>
</feature>
<organism evidence="4 5">
    <name type="scientific">Parablautia intestinalis</name>
    <dbReference type="NCBI Taxonomy" id="2320100"/>
    <lineage>
        <taxon>Bacteria</taxon>
        <taxon>Bacillati</taxon>
        <taxon>Bacillota</taxon>
        <taxon>Clostridia</taxon>
        <taxon>Lachnospirales</taxon>
        <taxon>Lachnospiraceae</taxon>
        <taxon>Parablautia</taxon>
    </lineage>
</organism>
<dbReference type="EMBL" id="RAYQ01000006">
    <property type="protein sequence ID" value="RKI91952.1"/>
    <property type="molecule type" value="Genomic_DNA"/>
</dbReference>
<comment type="caution">
    <text evidence="4">The sequence shown here is derived from an EMBL/GenBank/DDBJ whole genome shotgun (WGS) entry which is preliminary data.</text>
</comment>
<dbReference type="AlphaFoldDB" id="A0A3A9AKG7"/>
<dbReference type="OrthoDB" id="9769893at2"/>
<feature type="domain" description="PEGA" evidence="3">
    <location>
        <begin position="372"/>
        <end position="419"/>
    </location>
</feature>
<feature type="compositionally biased region" description="Low complexity" evidence="1">
    <location>
        <begin position="468"/>
        <end position="490"/>
    </location>
</feature>
<evidence type="ECO:0000259" key="3">
    <source>
        <dbReference type="Pfam" id="PF08308"/>
    </source>
</evidence>
<dbReference type="PANTHER" id="PTHR36194">
    <property type="entry name" value="S-LAYER-LIKE PROTEIN"/>
    <property type="match status" value="1"/>
</dbReference>